<protein>
    <submittedName>
        <fullName evidence="1">Uncharacterized protein</fullName>
    </submittedName>
</protein>
<dbReference type="SUPFAM" id="SSF55298">
    <property type="entry name" value="YjgF-like"/>
    <property type="match status" value="1"/>
</dbReference>
<sequence length="135" mass="15040">MASLEYSSYDGVGKQMLESYRYSQAVRVPPNRIECAGQGGWDPSDGAISEDIDKQIDQAFSNVDLAIKTAGGKGWSQVFRVNSYHVPMDDTALGAMTRNFKRWMPDHRPIWTCVGVPRLALEAMKVEIEVVAIDE</sequence>
<dbReference type="CDD" id="cd06152">
    <property type="entry name" value="YjgF_YER057c_UK114_like_4"/>
    <property type="match status" value="1"/>
</dbReference>
<dbReference type="Proteomes" id="UP000269539">
    <property type="component" value="Unassembled WGS sequence"/>
</dbReference>
<evidence type="ECO:0000313" key="2">
    <source>
        <dbReference type="Proteomes" id="UP000269539"/>
    </source>
</evidence>
<dbReference type="EMBL" id="QWIO01000269">
    <property type="protein sequence ID" value="RMZ01447.1"/>
    <property type="molecule type" value="Genomic_DNA"/>
</dbReference>
<dbReference type="Pfam" id="PF01042">
    <property type="entry name" value="Ribonuc_L-PSP"/>
    <property type="match status" value="1"/>
</dbReference>
<name>A0A3M7GKX3_HORWE</name>
<dbReference type="PANTHER" id="PTHR43857">
    <property type="entry name" value="BLR7761 PROTEIN"/>
    <property type="match status" value="1"/>
</dbReference>
<evidence type="ECO:0000313" key="1">
    <source>
        <dbReference type="EMBL" id="RMZ01447.1"/>
    </source>
</evidence>
<dbReference type="PANTHER" id="PTHR43857:SF1">
    <property type="entry name" value="YJGH FAMILY PROTEIN"/>
    <property type="match status" value="1"/>
</dbReference>
<proteinExistence type="predicted"/>
<accession>A0A3M7GKX3</accession>
<dbReference type="Gene3D" id="3.30.1330.40">
    <property type="entry name" value="RutC-like"/>
    <property type="match status" value="1"/>
</dbReference>
<dbReference type="InterPro" id="IPR006175">
    <property type="entry name" value="YjgF/YER057c/UK114"/>
</dbReference>
<reference evidence="1 2" key="1">
    <citation type="journal article" date="2018" name="BMC Genomics">
        <title>Genomic evidence for intraspecific hybridization in a clonal and extremely halotolerant yeast.</title>
        <authorList>
            <person name="Gostincar C."/>
            <person name="Stajich J.E."/>
            <person name="Zupancic J."/>
            <person name="Zalar P."/>
            <person name="Gunde-Cimerman N."/>
        </authorList>
    </citation>
    <scope>NUCLEOTIDE SEQUENCE [LARGE SCALE GENOMIC DNA]</scope>
    <source>
        <strain evidence="1 2">EXF-10513</strain>
    </source>
</reference>
<dbReference type="InterPro" id="IPR035959">
    <property type="entry name" value="RutC-like_sf"/>
</dbReference>
<dbReference type="AlphaFoldDB" id="A0A3M7GKX3"/>
<comment type="caution">
    <text evidence="1">The sequence shown here is derived from an EMBL/GenBank/DDBJ whole genome shotgun (WGS) entry which is preliminary data.</text>
</comment>
<organism evidence="1 2">
    <name type="scientific">Hortaea werneckii</name>
    <name type="common">Black yeast</name>
    <name type="synonym">Cladosporium werneckii</name>
    <dbReference type="NCBI Taxonomy" id="91943"/>
    <lineage>
        <taxon>Eukaryota</taxon>
        <taxon>Fungi</taxon>
        <taxon>Dikarya</taxon>
        <taxon>Ascomycota</taxon>
        <taxon>Pezizomycotina</taxon>
        <taxon>Dothideomycetes</taxon>
        <taxon>Dothideomycetidae</taxon>
        <taxon>Mycosphaerellales</taxon>
        <taxon>Teratosphaeriaceae</taxon>
        <taxon>Hortaea</taxon>
    </lineage>
</organism>
<gene>
    <name evidence="1" type="ORF">D0864_03454</name>
</gene>